<name>A0A819ZSS0_9BILA</name>
<feature type="non-terminal residue" evidence="2">
    <location>
        <position position="1"/>
    </location>
</feature>
<sequence length="223" mass="25925">TPANVNEALGDISERDDDDMISTKTKPTKKKQKKASRSKSNESTAVEISNIQKEFSLFKYNVDKRLKSLEKTYRILKNRNILKERNDLININDLMPQPTQSDPEFALGVDVSKFNCAFDEHTKFVRQVFRQARYASNPNFVLQNEDMVLSIQNAMKKRDQRLQQDEEYFKHVWQLVKESVKQLKHDHKRNLTFQTLRAQIGNMNPSQSQAADIQSCENSISNN</sequence>
<accession>A0A819ZSS0</accession>
<comment type="caution">
    <text evidence="2">The sequence shown here is derived from an EMBL/GenBank/DDBJ whole genome shotgun (WGS) entry which is preliminary data.</text>
</comment>
<feature type="region of interest" description="Disordered" evidence="1">
    <location>
        <begin position="204"/>
        <end position="223"/>
    </location>
</feature>
<feature type="region of interest" description="Disordered" evidence="1">
    <location>
        <begin position="1"/>
        <end position="45"/>
    </location>
</feature>
<dbReference type="AlphaFoldDB" id="A0A819ZSS0"/>
<reference evidence="2" key="1">
    <citation type="submission" date="2021-02" db="EMBL/GenBank/DDBJ databases">
        <authorList>
            <person name="Nowell W R."/>
        </authorList>
    </citation>
    <scope>NUCLEOTIDE SEQUENCE</scope>
</reference>
<dbReference type="Proteomes" id="UP000663874">
    <property type="component" value="Unassembled WGS sequence"/>
</dbReference>
<organism evidence="2 3">
    <name type="scientific">Rotaria sordida</name>
    <dbReference type="NCBI Taxonomy" id="392033"/>
    <lineage>
        <taxon>Eukaryota</taxon>
        <taxon>Metazoa</taxon>
        <taxon>Spiralia</taxon>
        <taxon>Gnathifera</taxon>
        <taxon>Rotifera</taxon>
        <taxon>Eurotatoria</taxon>
        <taxon>Bdelloidea</taxon>
        <taxon>Philodinida</taxon>
        <taxon>Philodinidae</taxon>
        <taxon>Rotaria</taxon>
    </lineage>
</organism>
<evidence type="ECO:0000256" key="1">
    <source>
        <dbReference type="SAM" id="MobiDB-lite"/>
    </source>
</evidence>
<evidence type="ECO:0000313" key="2">
    <source>
        <dbReference type="EMBL" id="CAF4172922.1"/>
    </source>
</evidence>
<gene>
    <name evidence="2" type="ORF">FNK824_LOCUS34787</name>
</gene>
<protein>
    <submittedName>
        <fullName evidence="2">Uncharacterized protein</fullName>
    </submittedName>
</protein>
<proteinExistence type="predicted"/>
<evidence type="ECO:0000313" key="3">
    <source>
        <dbReference type="Proteomes" id="UP000663874"/>
    </source>
</evidence>
<dbReference type="EMBL" id="CAJOBE010014030">
    <property type="protein sequence ID" value="CAF4172922.1"/>
    <property type="molecule type" value="Genomic_DNA"/>
</dbReference>
<feature type="compositionally biased region" description="Basic residues" evidence="1">
    <location>
        <begin position="26"/>
        <end position="37"/>
    </location>
</feature>